<proteinExistence type="predicted"/>
<protein>
    <submittedName>
        <fullName evidence="1">Uncharacterized protein</fullName>
    </submittedName>
</protein>
<comment type="caution">
    <text evidence="1">The sequence shown here is derived from an EMBL/GenBank/DDBJ whole genome shotgun (WGS) entry which is preliminary data.</text>
</comment>
<dbReference type="EMBL" id="FXUI01000001">
    <property type="protein sequence ID" value="SMP52996.1"/>
    <property type="molecule type" value="Genomic_DNA"/>
</dbReference>
<accession>A0ABY1PYB3</accession>
<sequence>MPTVTPNRLIQFRQELYFLCGALAAEFERIVSRTSEPDYDPFNSEHRAAAGSAITAALKEAGEALPHCRAVSVSNLFENTDHWPAKIHVLGVLRKAAVQCRAESWARAGASTGSG</sequence>
<reference evidence="1 2" key="1">
    <citation type="submission" date="2017-05" db="EMBL/GenBank/DDBJ databases">
        <authorList>
            <person name="Varghese N."/>
            <person name="Submissions S."/>
        </authorList>
    </citation>
    <scope>NUCLEOTIDE SEQUENCE [LARGE SCALE GENOMIC DNA]</scope>
    <source>
        <strain evidence="1 2">SM16</strain>
    </source>
</reference>
<keyword evidence="2" id="KW-1185">Reference proteome</keyword>
<evidence type="ECO:0000313" key="1">
    <source>
        <dbReference type="EMBL" id="SMP52996.1"/>
    </source>
</evidence>
<name>A0ABY1PYB3_9SPHN</name>
<gene>
    <name evidence="1" type="ORF">SAMN06296065_101352</name>
</gene>
<dbReference type="RefSeq" id="WP_283404947.1">
    <property type="nucleotide sequence ID" value="NZ_FXUI01000001.1"/>
</dbReference>
<organism evidence="1 2">
    <name type="scientific">Novosphingobium panipatense</name>
    <dbReference type="NCBI Taxonomy" id="428991"/>
    <lineage>
        <taxon>Bacteria</taxon>
        <taxon>Pseudomonadati</taxon>
        <taxon>Pseudomonadota</taxon>
        <taxon>Alphaproteobacteria</taxon>
        <taxon>Sphingomonadales</taxon>
        <taxon>Sphingomonadaceae</taxon>
        <taxon>Novosphingobium</taxon>
    </lineage>
</organism>
<evidence type="ECO:0000313" key="2">
    <source>
        <dbReference type="Proteomes" id="UP001157910"/>
    </source>
</evidence>
<dbReference type="Proteomes" id="UP001157910">
    <property type="component" value="Unassembled WGS sequence"/>
</dbReference>